<accession>A0A9W9DCW8</accession>
<protein>
    <submittedName>
        <fullName evidence="2">Uncharacterized protein</fullName>
    </submittedName>
</protein>
<feature type="transmembrane region" description="Helical" evidence="1">
    <location>
        <begin position="126"/>
        <end position="145"/>
    </location>
</feature>
<dbReference type="EMBL" id="JANVFS010000065">
    <property type="protein sequence ID" value="KAJ4463869.1"/>
    <property type="molecule type" value="Genomic_DNA"/>
</dbReference>
<reference evidence="2" key="1">
    <citation type="submission" date="2022-08" db="EMBL/GenBank/DDBJ databases">
        <authorList>
            <consortium name="DOE Joint Genome Institute"/>
            <person name="Min B."/>
            <person name="Riley R."/>
            <person name="Sierra-Patev S."/>
            <person name="Naranjo-Ortiz M."/>
            <person name="Looney B."/>
            <person name="Konkel Z."/>
            <person name="Slot J.C."/>
            <person name="Sakamoto Y."/>
            <person name="Steenwyk J.L."/>
            <person name="Rokas A."/>
            <person name="Carro J."/>
            <person name="Camarero S."/>
            <person name="Ferreira P."/>
            <person name="Molpeceres G."/>
            <person name="Ruiz-Duenas F.J."/>
            <person name="Serrano A."/>
            <person name="Henrissat B."/>
            <person name="Drula E."/>
            <person name="Hughes K.W."/>
            <person name="Mata J.L."/>
            <person name="Ishikawa N.K."/>
            <person name="Vargas-Isla R."/>
            <person name="Ushijima S."/>
            <person name="Smith C.A."/>
            <person name="Ahrendt S."/>
            <person name="Andreopoulos W."/>
            <person name="He G."/>
            <person name="Labutti K."/>
            <person name="Lipzen A."/>
            <person name="Ng V."/>
            <person name="Sandor L."/>
            <person name="Barry K."/>
            <person name="Martinez A.T."/>
            <person name="Xiao Y."/>
            <person name="Gibbons J.G."/>
            <person name="Terashima K."/>
            <person name="Hibbett D.S."/>
            <person name="Grigoriev I.V."/>
        </authorList>
    </citation>
    <scope>NUCLEOTIDE SEQUENCE</scope>
    <source>
        <strain evidence="2">Sp2 HRB7682 ss15</strain>
    </source>
</reference>
<feature type="transmembrane region" description="Helical" evidence="1">
    <location>
        <begin position="190"/>
        <end position="213"/>
    </location>
</feature>
<dbReference type="Proteomes" id="UP001150238">
    <property type="component" value="Unassembled WGS sequence"/>
</dbReference>
<proteinExistence type="predicted"/>
<feature type="transmembrane region" description="Helical" evidence="1">
    <location>
        <begin position="43"/>
        <end position="68"/>
    </location>
</feature>
<reference evidence="2" key="2">
    <citation type="journal article" date="2023" name="Proc. Natl. Acad. Sci. U.S.A.">
        <title>A global phylogenomic analysis of the shiitake genus Lentinula.</title>
        <authorList>
            <person name="Sierra-Patev S."/>
            <person name="Min B."/>
            <person name="Naranjo-Ortiz M."/>
            <person name="Looney B."/>
            <person name="Konkel Z."/>
            <person name="Slot J.C."/>
            <person name="Sakamoto Y."/>
            <person name="Steenwyk J.L."/>
            <person name="Rokas A."/>
            <person name="Carro J."/>
            <person name="Camarero S."/>
            <person name="Ferreira P."/>
            <person name="Molpeceres G."/>
            <person name="Ruiz-Duenas F.J."/>
            <person name="Serrano A."/>
            <person name="Henrissat B."/>
            <person name="Drula E."/>
            <person name="Hughes K.W."/>
            <person name="Mata J.L."/>
            <person name="Ishikawa N.K."/>
            <person name="Vargas-Isla R."/>
            <person name="Ushijima S."/>
            <person name="Smith C.A."/>
            <person name="Donoghue J."/>
            <person name="Ahrendt S."/>
            <person name="Andreopoulos W."/>
            <person name="He G."/>
            <person name="LaButti K."/>
            <person name="Lipzen A."/>
            <person name="Ng V."/>
            <person name="Riley R."/>
            <person name="Sandor L."/>
            <person name="Barry K."/>
            <person name="Martinez A.T."/>
            <person name="Xiao Y."/>
            <person name="Gibbons J.G."/>
            <person name="Terashima K."/>
            <person name="Grigoriev I.V."/>
            <person name="Hibbett D."/>
        </authorList>
    </citation>
    <scope>NUCLEOTIDE SEQUENCE</scope>
    <source>
        <strain evidence="2">Sp2 HRB7682 ss15</strain>
    </source>
</reference>
<comment type="caution">
    <text evidence="2">The sequence shown here is derived from an EMBL/GenBank/DDBJ whole genome shotgun (WGS) entry which is preliminary data.</text>
</comment>
<feature type="transmembrane region" description="Helical" evidence="1">
    <location>
        <begin position="157"/>
        <end position="178"/>
    </location>
</feature>
<evidence type="ECO:0000313" key="2">
    <source>
        <dbReference type="EMBL" id="KAJ4463869.1"/>
    </source>
</evidence>
<dbReference type="AlphaFoldDB" id="A0A9W9DCW8"/>
<keyword evidence="1" id="KW-0812">Transmembrane</keyword>
<keyword evidence="1" id="KW-0472">Membrane</keyword>
<sequence>MLLYFPCSFYIMSRPDSNCPENYSACIGFDSLHIFQQKLSSKIIIPIAFDLLLYGVFIVLFGLSVHIFRRKFTPGKPYILATILLFTLATASVAVELVSICTVYSLPFSVFPESDYPSAYPFQITATLDLLFPFACSLSDIMLMHRCYRLWNSTKRVIIVPFLSIPACFVLWVIGFLSSLGKVAIVNTQIYFFIAALTQNLYLSGMIAGRIWWLNRRIKKVVDPPSRDLLVPSSYFDNFFGGPVLSPYALTQIVGIASSLVVVRIGLGIDALATLQTYPVRETGDVENRALGGVTTKNLEQCNLLDSAL</sequence>
<organism evidence="2 3">
    <name type="scientific">Lentinula lateritia</name>
    <dbReference type="NCBI Taxonomy" id="40482"/>
    <lineage>
        <taxon>Eukaryota</taxon>
        <taxon>Fungi</taxon>
        <taxon>Dikarya</taxon>
        <taxon>Basidiomycota</taxon>
        <taxon>Agaricomycotina</taxon>
        <taxon>Agaricomycetes</taxon>
        <taxon>Agaricomycetidae</taxon>
        <taxon>Agaricales</taxon>
        <taxon>Marasmiineae</taxon>
        <taxon>Omphalotaceae</taxon>
        <taxon>Lentinula</taxon>
    </lineage>
</organism>
<feature type="transmembrane region" description="Helical" evidence="1">
    <location>
        <begin position="80"/>
        <end position="106"/>
    </location>
</feature>
<evidence type="ECO:0000313" key="3">
    <source>
        <dbReference type="Proteomes" id="UP001150238"/>
    </source>
</evidence>
<keyword evidence="1" id="KW-1133">Transmembrane helix</keyword>
<gene>
    <name evidence="2" type="ORF">C8J55DRAFT_553215</name>
</gene>
<evidence type="ECO:0000256" key="1">
    <source>
        <dbReference type="SAM" id="Phobius"/>
    </source>
</evidence>
<name>A0A9W9DCW8_9AGAR</name>